<dbReference type="EMBL" id="AP012204">
    <property type="protein sequence ID" value="BAK37359.1"/>
    <property type="molecule type" value="Genomic_DNA"/>
</dbReference>
<protein>
    <submittedName>
        <fullName evidence="3">Putative epoxide hydrolase</fullName>
        <ecNumber evidence="3">3.3.2.-</ecNumber>
    </submittedName>
</protein>
<dbReference type="AlphaFoldDB" id="F5XSV1"/>
<dbReference type="OrthoDB" id="2987348at2"/>
<dbReference type="GO" id="GO:0016787">
    <property type="term" value="F:hydrolase activity"/>
    <property type="evidence" value="ECO:0007669"/>
    <property type="project" value="UniProtKB-KW"/>
</dbReference>
<evidence type="ECO:0000313" key="4">
    <source>
        <dbReference type="Proteomes" id="UP000007947"/>
    </source>
</evidence>
<evidence type="ECO:0000259" key="2">
    <source>
        <dbReference type="Pfam" id="PF00561"/>
    </source>
</evidence>
<dbReference type="Proteomes" id="UP000007947">
    <property type="component" value="Chromosome"/>
</dbReference>
<dbReference type="Pfam" id="PF00561">
    <property type="entry name" value="Abhydrolase_1"/>
    <property type="match status" value="1"/>
</dbReference>
<dbReference type="HOGENOM" id="CLU_020336_7_3_11"/>
<dbReference type="InterPro" id="IPR000639">
    <property type="entry name" value="Epox_hydrolase-like"/>
</dbReference>
<evidence type="ECO:0000313" key="3">
    <source>
        <dbReference type="EMBL" id="BAK37359.1"/>
    </source>
</evidence>
<reference evidence="3 4" key="1">
    <citation type="submission" date="2011-05" db="EMBL/GenBank/DDBJ databases">
        <title>Whole genome sequence of Microlunatus phosphovorus NM-1.</title>
        <authorList>
            <person name="Hosoyama A."/>
            <person name="Sasaki K."/>
            <person name="Harada T."/>
            <person name="Igarashi R."/>
            <person name="Kawakoshi A."/>
            <person name="Sasagawa M."/>
            <person name="Fukada J."/>
            <person name="Nakamura S."/>
            <person name="Katano Y."/>
            <person name="Hanada S."/>
            <person name="Kamagata Y."/>
            <person name="Nakamura N."/>
            <person name="Yamazaki S."/>
            <person name="Fujita N."/>
        </authorList>
    </citation>
    <scope>NUCLEOTIDE SEQUENCE [LARGE SCALE GENOMIC DNA]</scope>
    <source>
        <strain evidence="4">ATCC 700054 / DSM 10555 / JCM 9379 / NBRC 101784 / NCIMB 13414 / VKM Ac-1990 / NM-1</strain>
    </source>
</reference>
<proteinExistence type="predicted"/>
<sequence>MTVPLTSYGNDGFTFRVHDWGPIDGRPVIALHGFPQTSACWAGVATRLGAAGVRVLAPDQRGYSPGAQPADVAAYRLDRLAGDVLALADAAGLDRFDLLGHDWGGGVAWHLAARYPERIRTLSVASAPHPQALFKALRGKQALRSWYMLLFQLPWLPETLLGSPLGGRWLASSGTTDPGEMARLLADRTTATGALNWYRAMRLKGVPGTGRIGVPSLYVWSDGDVALGRQAAEDTASYVDGAYTFIQLNGVSHWIPDEDPEALAEAVLMHLDQHPVSVG</sequence>
<organism evidence="3 4">
    <name type="scientific">Microlunatus phosphovorus (strain ATCC 700054 / DSM 10555 / JCM 9379 / NBRC 101784 / NCIMB 13414 / VKM Ac-1990 / NM-1)</name>
    <dbReference type="NCBI Taxonomy" id="1032480"/>
    <lineage>
        <taxon>Bacteria</taxon>
        <taxon>Bacillati</taxon>
        <taxon>Actinomycetota</taxon>
        <taxon>Actinomycetes</taxon>
        <taxon>Propionibacteriales</taxon>
        <taxon>Propionibacteriaceae</taxon>
        <taxon>Microlunatus</taxon>
    </lineage>
</organism>
<name>F5XSV1_MICPN</name>
<dbReference type="STRING" id="1032480.MLP_43450"/>
<keyword evidence="1 3" id="KW-0378">Hydrolase</keyword>
<dbReference type="Gene3D" id="3.40.50.1820">
    <property type="entry name" value="alpha/beta hydrolase"/>
    <property type="match status" value="1"/>
</dbReference>
<dbReference type="eggNOG" id="COG2267">
    <property type="taxonomic scope" value="Bacteria"/>
</dbReference>
<dbReference type="RefSeq" id="WP_013865193.1">
    <property type="nucleotide sequence ID" value="NC_015635.1"/>
</dbReference>
<accession>F5XSV1</accession>
<dbReference type="PRINTS" id="PR00412">
    <property type="entry name" value="EPOXHYDRLASE"/>
</dbReference>
<dbReference type="PANTHER" id="PTHR43329">
    <property type="entry name" value="EPOXIDE HYDROLASE"/>
    <property type="match status" value="1"/>
</dbReference>
<feature type="domain" description="AB hydrolase-1" evidence="2">
    <location>
        <begin position="27"/>
        <end position="260"/>
    </location>
</feature>
<dbReference type="InterPro" id="IPR029058">
    <property type="entry name" value="AB_hydrolase_fold"/>
</dbReference>
<evidence type="ECO:0000256" key="1">
    <source>
        <dbReference type="ARBA" id="ARBA00022801"/>
    </source>
</evidence>
<dbReference type="SUPFAM" id="SSF53474">
    <property type="entry name" value="alpha/beta-Hydrolases"/>
    <property type="match status" value="1"/>
</dbReference>
<gene>
    <name evidence="3" type="ordered locus">MLP_43450</name>
</gene>
<keyword evidence="4" id="KW-1185">Reference proteome</keyword>
<dbReference type="EC" id="3.3.2.-" evidence="3"/>
<dbReference type="KEGG" id="mph:MLP_43450"/>
<dbReference type="InterPro" id="IPR000073">
    <property type="entry name" value="AB_hydrolase_1"/>
</dbReference>
<dbReference type="PRINTS" id="PR00111">
    <property type="entry name" value="ABHYDROLASE"/>
</dbReference>